<sequence>MSTTPSATSRAPLPVSLAGAQQNELLRALDRDELESLFPHLELVQLPAGKELYGFGERLEYAYLPTNAIISLQYINEDGATTEIAMIGREGIAGAAMYPDERATNTAIVQCAGYAYRLHTDVLRAAFRNGGTMARQLMRYTSIMFAQLAQSVVSSRHSSIDQKLCRWLLDRLDRSLSAELKVTQESIANLLGVRRESITAACGKLQAEGMIECRRGKIVIVDREGLELGAGACYFAARSKTTQFDAAAV</sequence>
<name>A0A6L6Q7N7_9BURK</name>
<evidence type="ECO:0000259" key="5">
    <source>
        <dbReference type="PROSITE" id="PS51063"/>
    </source>
</evidence>
<keyword evidence="7" id="KW-1185">Reference proteome</keyword>
<keyword evidence="3" id="KW-0804">Transcription</keyword>
<dbReference type="InterPro" id="IPR050397">
    <property type="entry name" value="Env_Response_Regulators"/>
</dbReference>
<protein>
    <submittedName>
        <fullName evidence="6">Helix-turn-helix domain-containing protein</fullName>
    </submittedName>
</protein>
<dbReference type="GO" id="GO:0005829">
    <property type="term" value="C:cytosol"/>
    <property type="evidence" value="ECO:0007669"/>
    <property type="project" value="TreeGrafter"/>
</dbReference>
<feature type="domain" description="Cyclic nucleotide-binding" evidence="4">
    <location>
        <begin position="25"/>
        <end position="94"/>
    </location>
</feature>
<keyword evidence="2" id="KW-0238">DNA-binding</keyword>
<dbReference type="InterPro" id="IPR000595">
    <property type="entry name" value="cNMP-bd_dom"/>
</dbReference>
<feature type="domain" description="HTH crp-type" evidence="5">
    <location>
        <begin position="158"/>
        <end position="224"/>
    </location>
</feature>
<dbReference type="GO" id="GO:0003677">
    <property type="term" value="F:DNA binding"/>
    <property type="evidence" value="ECO:0007669"/>
    <property type="project" value="UniProtKB-KW"/>
</dbReference>
<dbReference type="InterPro" id="IPR012318">
    <property type="entry name" value="HTH_CRP"/>
</dbReference>
<dbReference type="Proteomes" id="UP000484015">
    <property type="component" value="Unassembled WGS sequence"/>
</dbReference>
<dbReference type="PROSITE" id="PS51063">
    <property type="entry name" value="HTH_CRP_2"/>
    <property type="match status" value="1"/>
</dbReference>
<dbReference type="Pfam" id="PF13545">
    <property type="entry name" value="HTH_Crp_2"/>
    <property type="match status" value="1"/>
</dbReference>
<evidence type="ECO:0000313" key="6">
    <source>
        <dbReference type="EMBL" id="MTW05291.1"/>
    </source>
</evidence>
<dbReference type="EMBL" id="WNLA01000022">
    <property type="protein sequence ID" value="MTW05291.1"/>
    <property type="molecule type" value="Genomic_DNA"/>
</dbReference>
<evidence type="ECO:0000313" key="7">
    <source>
        <dbReference type="Proteomes" id="UP000484015"/>
    </source>
</evidence>
<dbReference type="PROSITE" id="PS50042">
    <property type="entry name" value="CNMP_BINDING_3"/>
    <property type="match status" value="1"/>
</dbReference>
<dbReference type="SUPFAM" id="SSF51206">
    <property type="entry name" value="cAMP-binding domain-like"/>
    <property type="match status" value="1"/>
</dbReference>
<dbReference type="InterPro" id="IPR018490">
    <property type="entry name" value="cNMP-bd_dom_sf"/>
</dbReference>
<dbReference type="RefSeq" id="WP_155441660.1">
    <property type="nucleotide sequence ID" value="NZ_WNLA01000022.1"/>
</dbReference>
<dbReference type="CDD" id="cd00038">
    <property type="entry name" value="CAP_ED"/>
    <property type="match status" value="1"/>
</dbReference>
<dbReference type="Gene3D" id="2.60.120.10">
    <property type="entry name" value="Jelly Rolls"/>
    <property type="match status" value="1"/>
</dbReference>
<dbReference type="SUPFAM" id="SSF46785">
    <property type="entry name" value="Winged helix' DNA-binding domain"/>
    <property type="match status" value="1"/>
</dbReference>
<evidence type="ECO:0000256" key="1">
    <source>
        <dbReference type="ARBA" id="ARBA00023015"/>
    </source>
</evidence>
<evidence type="ECO:0000256" key="2">
    <source>
        <dbReference type="ARBA" id="ARBA00023125"/>
    </source>
</evidence>
<dbReference type="InterPro" id="IPR036390">
    <property type="entry name" value="WH_DNA-bd_sf"/>
</dbReference>
<dbReference type="SMART" id="SM00419">
    <property type="entry name" value="HTH_CRP"/>
    <property type="match status" value="1"/>
</dbReference>
<dbReference type="InterPro" id="IPR036388">
    <property type="entry name" value="WH-like_DNA-bd_sf"/>
</dbReference>
<dbReference type="GO" id="GO:0003700">
    <property type="term" value="F:DNA-binding transcription factor activity"/>
    <property type="evidence" value="ECO:0007669"/>
    <property type="project" value="TreeGrafter"/>
</dbReference>
<reference evidence="6 7" key="1">
    <citation type="submission" date="2019-11" db="EMBL/GenBank/DDBJ databases">
        <title>Type strains purchased from KCTC, JCM and DSMZ.</title>
        <authorList>
            <person name="Lu H."/>
        </authorList>
    </citation>
    <scope>NUCLEOTIDE SEQUENCE [LARGE SCALE GENOMIC DNA]</scope>
    <source>
        <strain evidence="6 7">KCTC 42409</strain>
    </source>
</reference>
<dbReference type="PANTHER" id="PTHR24567">
    <property type="entry name" value="CRP FAMILY TRANSCRIPTIONAL REGULATORY PROTEIN"/>
    <property type="match status" value="1"/>
</dbReference>
<dbReference type="AlphaFoldDB" id="A0A6L6Q7N7"/>
<dbReference type="Gene3D" id="1.10.10.10">
    <property type="entry name" value="Winged helix-like DNA-binding domain superfamily/Winged helix DNA-binding domain"/>
    <property type="match status" value="1"/>
</dbReference>
<evidence type="ECO:0000259" key="4">
    <source>
        <dbReference type="PROSITE" id="PS50042"/>
    </source>
</evidence>
<dbReference type="SMART" id="SM00100">
    <property type="entry name" value="cNMP"/>
    <property type="match status" value="1"/>
</dbReference>
<comment type="caution">
    <text evidence="6">The sequence shown here is derived from an EMBL/GenBank/DDBJ whole genome shotgun (WGS) entry which is preliminary data.</text>
</comment>
<organism evidence="6 7">
    <name type="scientific">Pseudoduganella ginsengisoli</name>
    <dbReference type="NCBI Taxonomy" id="1462440"/>
    <lineage>
        <taxon>Bacteria</taxon>
        <taxon>Pseudomonadati</taxon>
        <taxon>Pseudomonadota</taxon>
        <taxon>Betaproteobacteria</taxon>
        <taxon>Burkholderiales</taxon>
        <taxon>Oxalobacteraceae</taxon>
        <taxon>Telluria group</taxon>
        <taxon>Pseudoduganella</taxon>
    </lineage>
</organism>
<gene>
    <name evidence="6" type="ORF">GM668_24740</name>
</gene>
<proteinExistence type="predicted"/>
<keyword evidence="1" id="KW-0805">Transcription regulation</keyword>
<dbReference type="OrthoDB" id="8969464at2"/>
<accession>A0A6L6Q7N7</accession>
<dbReference type="InterPro" id="IPR014710">
    <property type="entry name" value="RmlC-like_jellyroll"/>
</dbReference>
<dbReference type="PANTHER" id="PTHR24567:SF74">
    <property type="entry name" value="HTH-TYPE TRANSCRIPTIONAL REGULATOR ARCR"/>
    <property type="match status" value="1"/>
</dbReference>
<evidence type="ECO:0000256" key="3">
    <source>
        <dbReference type="ARBA" id="ARBA00023163"/>
    </source>
</evidence>